<gene>
    <name evidence="2" type="ORF">DYI23_14390</name>
</gene>
<dbReference type="EMBL" id="QTKU01000003">
    <property type="protein sequence ID" value="MBS8261410.1"/>
    <property type="molecule type" value="Genomic_DNA"/>
</dbReference>
<feature type="compositionally biased region" description="Polar residues" evidence="1">
    <location>
        <begin position="1"/>
        <end position="15"/>
    </location>
</feature>
<evidence type="ECO:0000313" key="3">
    <source>
        <dbReference type="Proteomes" id="UP000705379"/>
    </source>
</evidence>
<proteinExistence type="predicted"/>
<evidence type="ECO:0000256" key="1">
    <source>
        <dbReference type="SAM" id="MobiDB-lite"/>
    </source>
</evidence>
<feature type="region of interest" description="Disordered" evidence="1">
    <location>
        <begin position="1"/>
        <end position="21"/>
    </location>
</feature>
<organism evidence="2 3">
    <name type="scientific">Roseibium polysiphoniae</name>
    <dbReference type="NCBI Taxonomy" id="2571221"/>
    <lineage>
        <taxon>Bacteria</taxon>
        <taxon>Pseudomonadati</taxon>
        <taxon>Pseudomonadota</taxon>
        <taxon>Alphaproteobacteria</taxon>
        <taxon>Hyphomicrobiales</taxon>
        <taxon>Stappiaceae</taxon>
        <taxon>Roseibium</taxon>
    </lineage>
</organism>
<protein>
    <submittedName>
        <fullName evidence="2">Uncharacterized protein</fullName>
    </submittedName>
</protein>
<dbReference type="AlphaFoldDB" id="A0A944CFA5"/>
<comment type="caution">
    <text evidence="2">The sequence shown here is derived from an EMBL/GenBank/DDBJ whole genome shotgun (WGS) entry which is preliminary data.</text>
</comment>
<accession>A0A944CFA5</accession>
<reference evidence="2" key="1">
    <citation type="submission" date="2018-08" db="EMBL/GenBank/DDBJ databases">
        <authorList>
            <person name="Jin W."/>
            <person name="Wang H."/>
            <person name="Yang Y."/>
            <person name="Li M."/>
            <person name="Liu J."/>
        </authorList>
    </citation>
    <scope>NUCLEOTIDE SEQUENCE</scope>
    <source>
        <strain evidence="2">AESS21</strain>
    </source>
</reference>
<dbReference type="Proteomes" id="UP000705379">
    <property type="component" value="Unassembled WGS sequence"/>
</dbReference>
<evidence type="ECO:0000313" key="2">
    <source>
        <dbReference type="EMBL" id="MBS8261410.1"/>
    </source>
</evidence>
<name>A0A944CFA5_9HYPH</name>
<sequence length="63" mass="6848">MLRFDTSSNGHSASPNYRPGLRLTHAAAPKDREFPCTPAALKAVSKFARWRALLSGHPTGSIK</sequence>
<reference evidence="2" key="2">
    <citation type="journal article" date="2021" name="Microorganisms">
        <title>Bacterial Dimethylsulfoniopropionate Biosynthesis in the East China Sea.</title>
        <authorList>
            <person name="Liu J."/>
            <person name="Zhang Y."/>
            <person name="Liu J."/>
            <person name="Zhong H."/>
            <person name="Williams B.T."/>
            <person name="Zheng Y."/>
            <person name="Curson A.R.J."/>
            <person name="Sun C."/>
            <person name="Sun H."/>
            <person name="Song D."/>
            <person name="Wagner Mackenzie B."/>
            <person name="Bermejo Martinez A."/>
            <person name="Todd J.D."/>
            <person name="Zhang X.H."/>
        </authorList>
    </citation>
    <scope>NUCLEOTIDE SEQUENCE</scope>
    <source>
        <strain evidence="2">AESS21</strain>
    </source>
</reference>